<feature type="transmembrane region" description="Helical" evidence="11">
    <location>
        <begin position="420"/>
        <end position="443"/>
    </location>
</feature>
<feature type="compositionally biased region" description="Polar residues" evidence="10">
    <location>
        <begin position="570"/>
        <end position="579"/>
    </location>
</feature>
<feature type="coiled-coil region" evidence="9">
    <location>
        <begin position="837"/>
        <end position="864"/>
    </location>
</feature>
<dbReference type="PANTHER" id="PTHR10519">
    <property type="entry name" value="GABA-B RECEPTOR"/>
    <property type="match status" value="1"/>
</dbReference>
<dbReference type="InterPro" id="IPR028082">
    <property type="entry name" value="Peripla_BP_I"/>
</dbReference>
<dbReference type="CDD" id="cd06366">
    <property type="entry name" value="PBP1_GABAb_receptor"/>
    <property type="match status" value="1"/>
</dbReference>
<keyword evidence="6" id="KW-0675">Receptor</keyword>
<dbReference type="InterPro" id="IPR017978">
    <property type="entry name" value="GPCR_3_C"/>
</dbReference>
<keyword evidence="2 11" id="KW-0812">Transmembrane</keyword>
<dbReference type="PRINTS" id="PR01177">
    <property type="entry name" value="GABAB1RECPTR"/>
</dbReference>
<dbReference type="Proteomes" id="UP000887563">
    <property type="component" value="Unplaced"/>
</dbReference>
<keyword evidence="3 11" id="KW-1133">Transmembrane helix</keyword>
<evidence type="ECO:0000256" key="7">
    <source>
        <dbReference type="ARBA" id="ARBA00023180"/>
    </source>
</evidence>
<evidence type="ECO:0000256" key="2">
    <source>
        <dbReference type="ARBA" id="ARBA00022692"/>
    </source>
</evidence>
<dbReference type="PANTHER" id="PTHR10519:SF77">
    <property type="entry name" value="GAMMA-AMINOBUTYRIC ACID TYPE B RECEPTOR SUBUNIT 1"/>
    <property type="match status" value="1"/>
</dbReference>
<dbReference type="GO" id="GO:0038039">
    <property type="term" value="C:G protein-coupled receptor heterodimeric complex"/>
    <property type="evidence" value="ECO:0007669"/>
    <property type="project" value="TreeGrafter"/>
</dbReference>
<dbReference type="GO" id="GO:0007214">
    <property type="term" value="P:gamma-aminobutyric acid signaling pathway"/>
    <property type="evidence" value="ECO:0007669"/>
    <property type="project" value="TreeGrafter"/>
</dbReference>
<reference evidence="14" key="1">
    <citation type="submission" date="2022-11" db="UniProtKB">
        <authorList>
            <consortium name="WormBaseParasite"/>
        </authorList>
    </citation>
    <scope>IDENTIFICATION</scope>
</reference>
<evidence type="ECO:0000256" key="3">
    <source>
        <dbReference type="ARBA" id="ARBA00022989"/>
    </source>
</evidence>
<evidence type="ECO:0000256" key="4">
    <source>
        <dbReference type="ARBA" id="ARBA00023040"/>
    </source>
</evidence>
<evidence type="ECO:0000256" key="9">
    <source>
        <dbReference type="SAM" id="Coils"/>
    </source>
</evidence>
<sequence length="1045" mass="117680">MESGSGGWPGGQGGGEGACLPAVQMALEDVNLDLGLLPNYALRLHHNNSKCSPGLAARQLFELLYNDPTKLILLAGCSPVTTMIAESAHVWNLLVLSYGASSPALSNRERFPTLFRTHPSANMQNPTRVHLFERFKWKRITILQSAEEVFDSTAKDLEEQCREKGIRVERHSFYGDPKDALKAIRRQDARIIVGLFYATEARRVLCQAYHYGLYGHKFVWFMIGWYADTWFIPHPDEGLNCTRKNMEQAVQYHFTTESIMLSRDTLPTISGMTGAQFLKRLRRRIITDPQETGGWPEAPLAYDAVWALALMLNCTMDKLINGKGLQQFNYKNKLIAKRMFECMKNIQFRGVSGQVMFSDLGDRIARTQIEQMQNGKYILLGYYDSSTQTLEWKNKEKFIGSKGPPSDSTRIKQWPIGVDYRLYLVCVNIMVIAIVFCISIFIFNQRYSHRRIIIQSQRQCNNLLIAGSVLSLFSLAPIGFPQDGANDDSIGQVATLGGENKIYSTSPFLFSTFCHLKLLLLMMGFSLAYGSLFAKVWVAHKLSSIQKNRQMTAANANNNNEESSDAGGCSNIQLNSQQTPPTPWDSIRTLLTAITNKQAIVANALRKISQHSYGNLSSASAGSKSPAPNRRNIAMLQTSLSVNLLNLPIPPSNFYPIIGIICLIDLAVSLFWFLFDPMQQQQIHFPLQEPPIGTELDIMLLPVLDLCQSQYHDVWTAILLSYKGLLLLLGLFLAYDTKHLKVRYLNDLNSTLLSVCNVGVLCLLCGTIVVFFLRTQPNPFFCFISITVYVCTFVSIGLIFGPKLLFIYRNPHSTKEEEEEEQQYQKQNSTFHESSINQAEQHRYQQLLKENMELKRQIETRNIRIQECRRILENQLVLSSPRVKSNKKFVPQNNNNNNTAAISSSITIEYTSSSCLPTTSSGVGGMGGNGGILLELDQTTISSVIEPTMITILDQQQELSTIEMEQSCDITEEELPLIEDVRRREERSPIVGGGGDTGVCSDYDEDEENYLNKRKPILQNNSSSELLNNKGEDEEEGEEDEEILL</sequence>
<feature type="compositionally biased region" description="Acidic residues" evidence="10">
    <location>
        <begin position="1032"/>
        <end position="1045"/>
    </location>
</feature>
<feature type="transmembrane region" description="Helical" evidence="11">
    <location>
        <begin position="463"/>
        <end position="480"/>
    </location>
</feature>
<feature type="region of interest" description="Disordered" evidence="10">
    <location>
        <begin position="556"/>
        <end position="581"/>
    </location>
</feature>
<dbReference type="PROSITE" id="PS50259">
    <property type="entry name" value="G_PROTEIN_RECEP_F3_4"/>
    <property type="match status" value="1"/>
</dbReference>
<dbReference type="Pfam" id="PF01094">
    <property type="entry name" value="ANF_receptor"/>
    <property type="match status" value="1"/>
</dbReference>
<evidence type="ECO:0000256" key="10">
    <source>
        <dbReference type="SAM" id="MobiDB-lite"/>
    </source>
</evidence>
<feature type="transmembrane region" description="Helical" evidence="11">
    <location>
        <begin position="633"/>
        <end position="649"/>
    </location>
</feature>
<keyword evidence="5 11" id="KW-0472">Membrane</keyword>
<dbReference type="InterPro" id="IPR001828">
    <property type="entry name" value="ANF_lig-bd_rcpt"/>
</dbReference>
<dbReference type="GO" id="GO:0004965">
    <property type="term" value="F:G protein-coupled GABA receptor activity"/>
    <property type="evidence" value="ECO:0007669"/>
    <property type="project" value="InterPro"/>
</dbReference>
<feature type="transmembrane region" description="Helical" evidence="11">
    <location>
        <begin position="714"/>
        <end position="735"/>
    </location>
</feature>
<dbReference type="FunFam" id="3.40.50.2300:FF:000056">
    <property type="entry name" value="Gamma-aminobutyric acid type B receptor subunit 1"/>
    <property type="match status" value="1"/>
</dbReference>
<accession>A0A914MHI1</accession>
<dbReference type="SUPFAM" id="SSF53822">
    <property type="entry name" value="Periplasmic binding protein-like I"/>
    <property type="match status" value="1"/>
</dbReference>
<feature type="transmembrane region" description="Helical" evidence="11">
    <location>
        <begin position="518"/>
        <end position="538"/>
    </location>
</feature>
<keyword evidence="8" id="KW-0807">Transducer</keyword>
<feature type="compositionally biased region" description="Low complexity" evidence="10">
    <location>
        <begin position="1018"/>
        <end position="1029"/>
    </location>
</feature>
<dbReference type="InterPro" id="IPR002455">
    <property type="entry name" value="GPCR3_GABA-B"/>
</dbReference>
<keyword evidence="7" id="KW-0325">Glycoprotein</keyword>
<feature type="transmembrane region" description="Helical" evidence="11">
    <location>
        <begin position="780"/>
        <end position="801"/>
    </location>
</feature>
<evidence type="ECO:0000256" key="5">
    <source>
        <dbReference type="ARBA" id="ARBA00023136"/>
    </source>
</evidence>
<evidence type="ECO:0000313" key="13">
    <source>
        <dbReference type="Proteomes" id="UP000887563"/>
    </source>
</evidence>
<comment type="subcellular location">
    <subcellularLocation>
        <location evidence="1">Membrane</location>
        <topology evidence="1">Multi-pass membrane protein</topology>
    </subcellularLocation>
</comment>
<feature type="transmembrane region" description="Helical" evidence="11">
    <location>
        <begin position="655"/>
        <end position="675"/>
    </location>
</feature>
<feature type="region of interest" description="Disordered" evidence="10">
    <location>
        <begin position="982"/>
        <end position="1045"/>
    </location>
</feature>
<evidence type="ECO:0000259" key="12">
    <source>
        <dbReference type="PROSITE" id="PS50259"/>
    </source>
</evidence>
<feature type="transmembrane region" description="Helical" evidence="11">
    <location>
        <begin position="751"/>
        <end position="773"/>
    </location>
</feature>
<name>A0A914MHI1_MELIC</name>
<dbReference type="AlphaFoldDB" id="A0A914MHI1"/>
<dbReference type="Pfam" id="PF00003">
    <property type="entry name" value="7tm_3"/>
    <property type="match status" value="2"/>
</dbReference>
<keyword evidence="9" id="KW-0175">Coiled coil</keyword>
<evidence type="ECO:0000256" key="6">
    <source>
        <dbReference type="ARBA" id="ARBA00023170"/>
    </source>
</evidence>
<keyword evidence="4" id="KW-0297">G-protein coupled receptor</keyword>
<keyword evidence="13" id="KW-1185">Reference proteome</keyword>
<evidence type="ECO:0000256" key="8">
    <source>
        <dbReference type="ARBA" id="ARBA00023224"/>
    </source>
</evidence>
<evidence type="ECO:0000313" key="14">
    <source>
        <dbReference type="WBParaSite" id="Minc3s01899g27048"/>
    </source>
</evidence>
<proteinExistence type="predicted"/>
<evidence type="ECO:0000256" key="1">
    <source>
        <dbReference type="ARBA" id="ARBA00004141"/>
    </source>
</evidence>
<feature type="domain" description="G-protein coupled receptors family 3 profile" evidence="12">
    <location>
        <begin position="657"/>
        <end position="823"/>
    </location>
</feature>
<organism evidence="13 14">
    <name type="scientific">Meloidogyne incognita</name>
    <name type="common">Southern root-knot nematode worm</name>
    <name type="synonym">Oxyuris incognita</name>
    <dbReference type="NCBI Taxonomy" id="6306"/>
    <lineage>
        <taxon>Eukaryota</taxon>
        <taxon>Metazoa</taxon>
        <taxon>Ecdysozoa</taxon>
        <taxon>Nematoda</taxon>
        <taxon>Chromadorea</taxon>
        <taxon>Rhabditida</taxon>
        <taxon>Tylenchina</taxon>
        <taxon>Tylenchomorpha</taxon>
        <taxon>Tylenchoidea</taxon>
        <taxon>Meloidogynidae</taxon>
        <taxon>Meloidogyninae</taxon>
        <taxon>Meloidogyne</taxon>
        <taxon>Meloidogyne incognita group</taxon>
    </lineage>
</organism>
<dbReference type="PRINTS" id="PR01176">
    <property type="entry name" value="GABABRECEPTR"/>
</dbReference>
<evidence type="ECO:0000256" key="11">
    <source>
        <dbReference type="SAM" id="Phobius"/>
    </source>
</evidence>
<dbReference type="Gene3D" id="3.40.50.2300">
    <property type="match status" value="2"/>
</dbReference>
<protein>
    <submittedName>
        <fullName evidence="14">G-protein coupled receptors family 3 profile domain-containing protein</fullName>
    </submittedName>
</protein>
<dbReference type="WBParaSite" id="Minc3s01899g27048">
    <property type="protein sequence ID" value="Minc3s01899g27048"/>
    <property type="gene ID" value="Minc3s01899g27048"/>
</dbReference>